<dbReference type="PANTHER" id="PTHR48078:SF6">
    <property type="entry name" value="L-THREONINE DEHYDRATASE CATABOLIC TDCB"/>
    <property type="match status" value="1"/>
</dbReference>
<evidence type="ECO:0000256" key="1">
    <source>
        <dbReference type="ARBA" id="ARBA00001933"/>
    </source>
</evidence>
<dbReference type="PANTHER" id="PTHR48078">
    <property type="entry name" value="THREONINE DEHYDRATASE, MITOCHONDRIAL-RELATED"/>
    <property type="match status" value="1"/>
</dbReference>
<dbReference type="InterPro" id="IPR050147">
    <property type="entry name" value="Ser/Thr_Dehydratase"/>
</dbReference>
<dbReference type="AlphaFoldDB" id="A0A212RDV0"/>
<keyword evidence="3" id="KW-0456">Lyase</keyword>
<dbReference type="RefSeq" id="WP_088561746.1">
    <property type="nucleotide sequence ID" value="NZ_FYEH01000007.1"/>
</dbReference>
<reference evidence="5 6" key="1">
    <citation type="submission" date="2017-06" db="EMBL/GenBank/DDBJ databases">
        <authorList>
            <person name="Kim H.J."/>
            <person name="Triplett B.A."/>
        </authorList>
    </citation>
    <scope>NUCLEOTIDE SEQUENCE [LARGE SCALE GENOMIC DNA]</scope>
    <source>
        <strain evidence="5 6">B29T1</strain>
    </source>
</reference>
<dbReference type="SUPFAM" id="SSF53686">
    <property type="entry name" value="Tryptophan synthase beta subunit-like PLP-dependent enzymes"/>
    <property type="match status" value="1"/>
</dbReference>
<dbReference type="Gene3D" id="3.40.50.1100">
    <property type="match status" value="2"/>
</dbReference>
<dbReference type="OrthoDB" id="9811476at2"/>
<dbReference type="GO" id="GO:0004794">
    <property type="term" value="F:threonine deaminase activity"/>
    <property type="evidence" value="ECO:0007669"/>
    <property type="project" value="TreeGrafter"/>
</dbReference>
<proteinExistence type="predicted"/>
<dbReference type="Proteomes" id="UP000197065">
    <property type="component" value="Unassembled WGS sequence"/>
</dbReference>
<feature type="domain" description="Tryptophan synthase beta chain-like PALP" evidence="4">
    <location>
        <begin position="46"/>
        <end position="317"/>
    </location>
</feature>
<gene>
    <name evidence="5" type="ORF">SAMN07250955_107185</name>
</gene>
<evidence type="ECO:0000313" key="5">
    <source>
        <dbReference type="EMBL" id="SNB70388.1"/>
    </source>
</evidence>
<evidence type="ECO:0000256" key="3">
    <source>
        <dbReference type="ARBA" id="ARBA00023239"/>
    </source>
</evidence>
<keyword evidence="2" id="KW-0663">Pyridoxal phosphate</keyword>
<dbReference type="EMBL" id="FYEH01000007">
    <property type="protein sequence ID" value="SNB70388.1"/>
    <property type="molecule type" value="Genomic_DNA"/>
</dbReference>
<comment type="cofactor">
    <cofactor evidence="1">
        <name>pyridoxal 5'-phosphate</name>
        <dbReference type="ChEBI" id="CHEBI:597326"/>
    </cofactor>
</comment>
<evidence type="ECO:0000259" key="4">
    <source>
        <dbReference type="Pfam" id="PF00291"/>
    </source>
</evidence>
<protein>
    <submittedName>
        <fullName evidence="5">Threonine dehydratase</fullName>
    </submittedName>
</protein>
<organism evidence="5 6">
    <name type="scientific">Arboricoccus pini</name>
    <dbReference type="NCBI Taxonomy" id="1963835"/>
    <lineage>
        <taxon>Bacteria</taxon>
        <taxon>Pseudomonadati</taxon>
        <taxon>Pseudomonadota</taxon>
        <taxon>Alphaproteobacteria</taxon>
        <taxon>Geminicoccales</taxon>
        <taxon>Geminicoccaceae</taxon>
        <taxon>Arboricoccus</taxon>
    </lineage>
</organism>
<accession>A0A212RDV0</accession>
<name>A0A212RDV0_9PROT</name>
<dbReference type="InterPro" id="IPR036052">
    <property type="entry name" value="TrpB-like_PALP_sf"/>
</dbReference>
<dbReference type="Pfam" id="PF00291">
    <property type="entry name" value="PALP"/>
    <property type="match status" value="1"/>
</dbReference>
<keyword evidence="6" id="KW-1185">Reference proteome</keyword>
<dbReference type="InterPro" id="IPR001926">
    <property type="entry name" value="TrpB-like_PALP"/>
</dbReference>
<dbReference type="GO" id="GO:0006565">
    <property type="term" value="P:L-serine catabolic process"/>
    <property type="evidence" value="ECO:0007669"/>
    <property type="project" value="TreeGrafter"/>
</dbReference>
<dbReference type="GO" id="GO:0009097">
    <property type="term" value="P:isoleucine biosynthetic process"/>
    <property type="evidence" value="ECO:0007669"/>
    <property type="project" value="TreeGrafter"/>
</dbReference>
<evidence type="ECO:0000256" key="2">
    <source>
        <dbReference type="ARBA" id="ARBA00022898"/>
    </source>
</evidence>
<dbReference type="GO" id="GO:0006567">
    <property type="term" value="P:L-threonine catabolic process"/>
    <property type="evidence" value="ECO:0007669"/>
    <property type="project" value="TreeGrafter"/>
</dbReference>
<dbReference type="GO" id="GO:0003941">
    <property type="term" value="F:L-serine ammonia-lyase activity"/>
    <property type="evidence" value="ECO:0007669"/>
    <property type="project" value="TreeGrafter"/>
</dbReference>
<sequence>MTEGSLDELVTLPLSAIRETAGALASRIVRTPSVDCLAPAITRRLASGTRLNMKLELFQHSGSFKARSVLAVILSLTPERRARGVAAVSAGNHAIATAWAARSLGVNARLVMFKTADPARIALVRSLGGEVVIAEDVAAAFDEAARLQAEEGRYLIHPFAGRFTSLGAATVATEWLEDVKDLDAVVISIGGGGLIGGVAAAIKQIKPSCLVFGVEPEGADSMARSLAAGAPVRLDHVETIADSLGAPYTLPYSFGLCARYVDDVVLVPDAAMIEGMRLYLDGFKLMCEPAGAATLAATLGPLRDRLQGARVGVLVCGSTIELSSFLRLIRS</sequence>
<evidence type="ECO:0000313" key="6">
    <source>
        <dbReference type="Proteomes" id="UP000197065"/>
    </source>
</evidence>